<comment type="caution">
    <text evidence="1">The sequence shown here is derived from an EMBL/GenBank/DDBJ whole genome shotgun (WGS) entry which is preliminary data.</text>
</comment>
<proteinExistence type="predicted"/>
<dbReference type="AlphaFoldDB" id="X1S1M1"/>
<gene>
    <name evidence="1" type="ORF">S12H4_12966</name>
</gene>
<dbReference type="EMBL" id="BARW01006183">
    <property type="protein sequence ID" value="GAI86937.1"/>
    <property type="molecule type" value="Genomic_DNA"/>
</dbReference>
<protein>
    <submittedName>
        <fullName evidence="1">Uncharacterized protein</fullName>
    </submittedName>
</protein>
<accession>X1S1M1</accession>
<feature type="non-terminal residue" evidence="1">
    <location>
        <position position="56"/>
    </location>
</feature>
<reference evidence="1" key="1">
    <citation type="journal article" date="2014" name="Front. Microbiol.">
        <title>High frequency of phylogenetically diverse reductive dehalogenase-homologous genes in deep subseafloor sedimentary metagenomes.</title>
        <authorList>
            <person name="Kawai M."/>
            <person name="Futagami T."/>
            <person name="Toyoda A."/>
            <person name="Takaki Y."/>
            <person name="Nishi S."/>
            <person name="Hori S."/>
            <person name="Arai W."/>
            <person name="Tsubouchi T."/>
            <person name="Morono Y."/>
            <person name="Uchiyama I."/>
            <person name="Ito T."/>
            <person name="Fujiyama A."/>
            <person name="Inagaki F."/>
            <person name="Takami H."/>
        </authorList>
    </citation>
    <scope>NUCLEOTIDE SEQUENCE</scope>
    <source>
        <strain evidence="1">Expedition CK06-06</strain>
    </source>
</reference>
<organism evidence="1">
    <name type="scientific">marine sediment metagenome</name>
    <dbReference type="NCBI Taxonomy" id="412755"/>
    <lineage>
        <taxon>unclassified sequences</taxon>
        <taxon>metagenomes</taxon>
        <taxon>ecological metagenomes</taxon>
    </lineage>
</organism>
<evidence type="ECO:0000313" key="1">
    <source>
        <dbReference type="EMBL" id="GAI86937.1"/>
    </source>
</evidence>
<sequence>MKKFTIIASPEYETLILDELGRVGVVQLKEVTGVDFERFKKVGQRAIDYKILYKKY</sequence>
<name>X1S1M1_9ZZZZ</name>